<reference evidence="4" key="1">
    <citation type="journal article" date="2019" name="Int. J. Syst. Evol. Microbiol.">
        <title>The Global Catalogue of Microorganisms (GCM) 10K type strain sequencing project: providing services to taxonomists for standard genome sequencing and annotation.</title>
        <authorList>
            <consortium name="The Broad Institute Genomics Platform"/>
            <consortium name="The Broad Institute Genome Sequencing Center for Infectious Disease"/>
            <person name="Wu L."/>
            <person name="Ma J."/>
        </authorList>
    </citation>
    <scope>NUCLEOTIDE SEQUENCE [LARGE SCALE GENOMIC DNA]</scope>
    <source>
        <strain evidence="4">CCM 7941</strain>
    </source>
</reference>
<dbReference type="InterPro" id="IPR001754">
    <property type="entry name" value="OMPdeCOase_dom"/>
</dbReference>
<evidence type="ECO:0000256" key="1">
    <source>
        <dbReference type="ARBA" id="ARBA00023239"/>
    </source>
</evidence>
<dbReference type="InterPro" id="IPR011060">
    <property type="entry name" value="RibuloseP-bd_barrel"/>
</dbReference>
<gene>
    <name evidence="3" type="ORF">ACFOEX_10315</name>
</gene>
<evidence type="ECO:0000313" key="4">
    <source>
        <dbReference type="Proteomes" id="UP001595536"/>
    </source>
</evidence>
<evidence type="ECO:0000313" key="3">
    <source>
        <dbReference type="EMBL" id="MFC3266745.1"/>
    </source>
</evidence>
<dbReference type="SUPFAM" id="SSF51366">
    <property type="entry name" value="Ribulose-phoshate binding barrel"/>
    <property type="match status" value="1"/>
</dbReference>
<keyword evidence="1 3" id="KW-0456">Lyase</keyword>
<proteinExistence type="predicted"/>
<dbReference type="EMBL" id="JBHRUV010000052">
    <property type="protein sequence ID" value="MFC3266745.1"/>
    <property type="molecule type" value="Genomic_DNA"/>
</dbReference>
<dbReference type="RefSeq" id="WP_376828972.1">
    <property type="nucleotide sequence ID" value="NZ_JBHLWR010000004.1"/>
</dbReference>
<dbReference type="EC" id="4.1.1.23" evidence="3"/>
<organism evidence="3 4">
    <name type="scientific">Camelimonas abortus</name>
    <dbReference type="NCBI Taxonomy" id="1017184"/>
    <lineage>
        <taxon>Bacteria</taxon>
        <taxon>Pseudomonadati</taxon>
        <taxon>Pseudomonadota</taxon>
        <taxon>Alphaproteobacteria</taxon>
        <taxon>Hyphomicrobiales</taxon>
        <taxon>Chelatococcaceae</taxon>
        <taxon>Camelimonas</taxon>
    </lineage>
</organism>
<protein>
    <submittedName>
        <fullName evidence="3">Orotidine 5'-phosphate decarboxylase / HUMPS family protein</fullName>
        <ecNumber evidence="3">4.1.1.23</ecNumber>
    </submittedName>
</protein>
<accession>A0ABV7LFP4</accession>
<sequence>MVRQFTGTCGVVPALDSDSVERIEEVVRATSGVEGVAGYKIGLSSALRLGLAESVRRLRDLTDLPLLYDHQKAGPDMPDMAGTFARLCAEAGVDGLVLFPVAGPTAVRRFTGEARASGLIPVVGGEIPAPDYCVSGGGYLADDALDRIIAEAAGAGADHFVLPARAPGRIARWSGWISARVADPVVFLTGFGPLGGAIADAFAASAACPRRFAIVGRLVTAAADPADAVRRLYAEMQAAG</sequence>
<keyword evidence="4" id="KW-1185">Reference proteome</keyword>
<dbReference type="Pfam" id="PF00215">
    <property type="entry name" value="OMPdecase"/>
    <property type="match status" value="1"/>
</dbReference>
<feature type="domain" description="Orotidine 5'-phosphate decarboxylase" evidence="2">
    <location>
        <begin position="12"/>
        <end position="231"/>
    </location>
</feature>
<comment type="caution">
    <text evidence="3">The sequence shown here is derived from an EMBL/GenBank/DDBJ whole genome shotgun (WGS) entry which is preliminary data.</text>
</comment>
<dbReference type="Proteomes" id="UP001595536">
    <property type="component" value="Unassembled WGS sequence"/>
</dbReference>
<dbReference type="Gene3D" id="3.20.20.70">
    <property type="entry name" value="Aldolase class I"/>
    <property type="match status" value="1"/>
</dbReference>
<dbReference type="GO" id="GO:0004590">
    <property type="term" value="F:orotidine-5'-phosphate decarboxylase activity"/>
    <property type="evidence" value="ECO:0007669"/>
    <property type="project" value="UniProtKB-EC"/>
</dbReference>
<dbReference type="InterPro" id="IPR013785">
    <property type="entry name" value="Aldolase_TIM"/>
</dbReference>
<evidence type="ECO:0000259" key="2">
    <source>
        <dbReference type="Pfam" id="PF00215"/>
    </source>
</evidence>
<name>A0ABV7LFP4_9HYPH</name>